<dbReference type="InterPro" id="IPR000032">
    <property type="entry name" value="HPr-like"/>
</dbReference>
<dbReference type="AlphaFoldDB" id="A0A9X2CU43"/>
<dbReference type="Pfam" id="PF00381">
    <property type="entry name" value="PTS-HPr"/>
    <property type="match status" value="1"/>
</dbReference>
<evidence type="ECO:0000259" key="1">
    <source>
        <dbReference type="Pfam" id="PF00381"/>
    </source>
</evidence>
<accession>A0A9X2CU43</accession>
<evidence type="ECO:0000313" key="2">
    <source>
        <dbReference type="EMBL" id="MCL7748278.1"/>
    </source>
</evidence>
<gene>
    <name evidence="2" type="ORF">MF646_14200</name>
</gene>
<name>A0A9X2CU43_9BACI</name>
<dbReference type="InterPro" id="IPR035895">
    <property type="entry name" value="HPr-like_sf"/>
</dbReference>
<dbReference type="EMBL" id="JAKRYL010000014">
    <property type="protein sequence ID" value="MCL7748278.1"/>
    <property type="molecule type" value="Genomic_DNA"/>
</dbReference>
<dbReference type="Proteomes" id="UP001139150">
    <property type="component" value="Unassembled WGS sequence"/>
</dbReference>
<keyword evidence="3" id="KW-1185">Reference proteome</keyword>
<dbReference type="RefSeq" id="WP_250097166.1">
    <property type="nucleotide sequence ID" value="NZ_JAKRYL010000014.1"/>
</dbReference>
<sequence>MRVKVLQPIVAETASQIVNKASEFPETILIKKDHWEIDAKSLLGLLAISLQPNQEIELEVHDSSQTEGIDALLSTGFFKKI</sequence>
<evidence type="ECO:0000313" key="3">
    <source>
        <dbReference type="Proteomes" id="UP001139150"/>
    </source>
</evidence>
<feature type="domain" description="HPr" evidence="1">
    <location>
        <begin position="11"/>
        <end position="73"/>
    </location>
</feature>
<comment type="caution">
    <text evidence="2">The sequence shown here is derived from an EMBL/GenBank/DDBJ whole genome shotgun (WGS) entry which is preliminary data.</text>
</comment>
<proteinExistence type="predicted"/>
<protein>
    <submittedName>
        <fullName evidence="2">HPr family phosphocarrier protein</fullName>
    </submittedName>
</protein>
<dbReference type="Gene3D" id="3.30.1340.10">
    <property type="entry name" value="HPr-like"/>
    <property type="match status" value="1"/>
</dbReference>
<reference evidence="2" key="1">
    <citation type="submission" date="2022-02" db="EMBL/GenBank/DDBJ databases">
        <title>Halalkalibacter sp. nov. isolated from Lonar Lake, India.</title>
        <authorList>
            <person name="Joshi A."/>
            <person name="Thite S."/>
            <person name="Lodha T."/>
        </authorList>
    </citation>
    <scope>NUCLEOTIDE SEQUENCE</scope>
    <source>
        <strain evidence="2">MEB205</strain>
    </source>
</reference>
<dbReference type="SUPFAM" id="SSF55594">
    <property type="entry name" value="HPr-like"/>
    <property type="match status" value="1"/>
</dbReference>
<organism evidence="2 3">
    <name type="scientific">Halalkalibacter alkaliphilus</name>
    <dbReference type="NCBI Taxonomy" id="2917993"/>
    <lineage>
        <taxon>Bacteria</taxon>
        <taxon>Bacillati</taxon>
        <taxon>Bacillota</taxon>
        <taxon>Bacilli</taxon>
        <taxon>Bacillales</taxon>
        <taxon>Bacillaceae</taxon>
        <taxon>Halalkalibacter</taxon>
    </lineage>
</organism>